<comment type="similarity">
    <text evidence="1">Belongs to the FHY3/FAR1 family.</text>
</comment>
<keyword evidence="1" id="KW-0862">Zinc</keyword>
<dbReference type="Proteomes" id="UP001341281">
    <property type="component" value="Chromosome 06"/>
</dbReference>
<accession>A0AAQ3TYY3</accession>
<protein>
    <recommendedName>
        <fullName evidence="1">Protein FAR1-RELATED SEQUENCE</fullName>
    </recommendedName>
</protein>
<reference evidence="3 4" key="1">
    <citation type="submission" date="2024-02" db="EMBL/GenBank/DDBJ databases">
        <title>High-quality chromosome-scale genome assembly of Pensacola bahiagrass (Paspalum notatum Flugge var. saurae).</title>
        <authorList>
            <person name="Vega J.M."/>
            <person name="Podio M."/>
            <person name="Orjuela J."/>
            <person name="Siena L.A."/>
            <person name="Pessino S.C."/>
            <person name="Combes M.C."/>
            <person name="Mariac C."/>
            <person name="Albertini E."/>
            <person name="Pupilli F."/>
            <person name="Ortiz J.P.A."/>
            <person name="Leblanc O."/>
        </authorList>
    </citation>
    <scope>NUCLEOTIDE SEQUENCE [LARGE SCALE GENOMIC DNA]</scope>
    <source>
        <strain evidence="3">R1</strain>
        <tissue evidence="3">Leaf</tissue>
    </source>
</reference>
<dbReference type="GO" id="GO:0008270">
    <property type="term" value="F:zinc ion binding"/>
    <property type="evidence" value="ECO:0007669"/>
    <property type="project" value="UniProtKB-UniRule"/>
</dbReference>
<evidence type="ECO:0000313" key="3">
    <source>
        <dbReference type="EMBL" id="WVZ82158.1"/>
    </source>
</evidence>
<sequence length="142" mass="16362">MVTHMYSDYGATVLFATTTIMCSCRKYESIGILRKHAFKVFDRNDVFILPPRYIMNRWTKYAKRGFCIEKIESENETLKTHAARLSRKATSLALKCSMSKPLLDDLEKALDKLNLEADDSLNKMQENEVPLVSNDPGNYKMK</sequence>
<evidence type="ECO:0000313" key="4">
    <source>
        <dbReference type="Proteomes" id="UP001341281"/>
    </source>
</evidence>
<dbReference type="AlphaFoldDB" id="A0AAQ3TYY3"/>
<dbReference type="PANTHER" id="PTHR31669">
    <property type="entry name" value="PROTEIN FAR1-RELATED SEQUENCE 10-RELATED"/>
    <property type="match status" value="1"/>
</dbReference>
<name>A0AAQ3TYY3_PASNO</name>
<keyword evidence="2" id="KW-0175">Coiled coil</keyword>
<evidence type="ECO:0000256" key="2">
    <source>
        <dbReference type="SAM" id="Coils"/>
    </source>
</evidence>
<organism evidence="3 4">
    <name type="scientific">Paspalum notatum var. saurae</name>
    <dbReference type="NCBI Taxonomy" id="547442"/>
    <lineage>
        <taxon>Eukaryota</taxon>
        <taxon>Viridiplantae</taxon>
        <taxon>Streptophyta</taxon>
        <taxon>Embryophyta</taxon>
        <taxon>Tracheophyta</taxon>
        <taxon>Spermatophyta</taxon>
        <taxon>Magnoliopsida</taxon>
        <taxon>Liliopsida</taxon>
        <taxon>Poales</taxon>
        <taxon>Poaceae</taxon>
        <taxon>PACMAD clade</taxon>
        <taxon>Panicoideae</taxon>
        <taxon>Andropogonodae</taxon>
        <taxon>Paspaleae</taxon>
        <taxon>Paspalinae</taxon>
        <taxon>Paspalum</taxon>
    </lineage>
</organism>
<dbReference type="GO" id="GO:0005634">
    <property type="term" value="C:nucleus"/>
    <property type="evidence" value="ECO:0007669"/>
    <property type="project" value="UniProtKB-SubCell"/>
</dbReference>
<keyword evidence="1" id="KW-0539">Nucleus</keyword>
<dbReference type="GO" id="GO:0006355">
    <property type="term" value="P:regulation of DNA-templated transcription"/>
    <property type="evidence" value="ECO:0007669"/>
    <property type="project" value="UniProtKB-UniRule"/>
</dbReference>
<keyword evidence="1" id="KW-0863">Zinc-finger</keyword>
<dbReference type="InterPro" id="IPR031052">
    <property type="entry name" value="FHY3/FAR1"/>
</dbReference>
<gene>
    <name evidence="3" type="ORF">U9M48_029452</name>
</gene>
<dbReference type="EMBL" id="CP144750">
    <property type="protein sequence ID" value="WVZ82158.1"/>
    <property type="molecule type" value="Genomic_DNA"/>
</dbReference>
<evidence type="ECO:0000256" key="1">
    <source>
        <dbReference type="RuleBase" id="RU367018"/>
    </source>
</evidence>
<comment type="subcellular location">
    <subcellularLocation>
        <location evidence="1">Nucleus</location>
    </subcellularLocation>
</comment>
<keyword evidence="4" id="KW-1185">Reference proteome</keyword>
<proteinExistence type="inferred from homology"/>
<dbReference type="PANTHER" id="PTHR31669:SF305">
    <property type="entry name" value="PROTEIN FAR1-RELATED SEQUENCE"/>
    <property type="match status" value="1"/>
</dbReference>
<feature type="coiled-coil region" evidence="2">
    <location>
        <begin position="68"/>
        <end position="123"/>
    </location>
</feature>
<keyword evidence="1" id="KW-0479">Metal-binding</keyword>
<comment type="function">
    <text evidence="1">Putative transcription activator involved in regulating light control of development.</text>
</comment>